<keyword evidence="2" id="KW-1185">Reference proteome</keyword>
<dbReference type="RefSeq" id="WP_336586005.1">
    <property type="nucleotide sequence ID" value="NZ_JBBAXC010000003.1"/>
</dbReference>
<organism evidence="1 2">
    <name type="scientific">Bacillus spongiae</name>
    <dbReference type="NCBI Taxonomy" id="2683610"/>
    <lineage>
        <taxon>Bacteria</taxon>
        <taxon>Bacillati</taxon>
        <taxon>Bacillota</taxon>
        <taxon>Bacilli</taxon>
        <taxon>Bacillales</taxon>
        <taxon>Bacillaceae</taxon>
        <taxon>Bacillus</taxon>
    </lineage>
</organism>
<reference evidence="1 2" key="1">
    <citation type="journal article" date="2018" name="J. Microbiol.">
        <title>Bacillus spongiae sp. nov., isolated from sponge of Jeju Island.</title>
        <authorList>
            <person name="Lee G.E."/>
            <person name="Im W.T."/>
            <person name="Park J.S."/>
        </authorList>
    </citation>
    <scope>NUCLEOTIDE SEQUENCE [LARGE SCALE GENOMIC DNA]</scope>
    <source>
        <strain evidence="1 2">135PIL107-10</strain>
    </source>
</reference>
<evidence type="ECO:0008006" key="3">
    <source>
        <dbReference type="Google" id="ProtNLM"/>
    </source>
</evidence>
<proteinExistence type="predicted"/>
<comment type="caution">
    <text evidence="1">The sequence shown here is derived from an EMBL/GenBank/DDBJ whole genome shotgun (WGS) entry which is preliminary data.</text>
</comment>
<dbReference type="Proteomes" id="UP001312865">
    <property type="component" value="Unassembled WGS sequence"/>
</dbReference>
<name>A0ABU8HB90_9BACI</name>
<sequence>MKKIVIGIVLFIIISGSAFFFVRNSDGSEIAKSDKQVENELIISMKETKVEKEKIEKLLTNSSKELKDNGFGEVGLSYSNEERILTAQVNDKDFLDDNKAQIENIIINTAKEVGFNDFKIEFWIDDRNIAQNKEDNELMESLDKVSRAVSDVLKEKGYNNLSYSLSGISKNEIIIKGIDKDIVGDDELATHISNAILSETNTNYTVKLKKKSESEIRDMEWQPILTAIKEETNKKFDEYRGFAYSFNPLPLEIIIKTNINKSWFKSSGEKVKEIENYVERIIELKIEELSIKEIPYEIIIRDKNNKKIN</sequence>
<accession>A0ABU8HB90</accession>
<evidence type="ECO:0000313" key="2">
    <source>
        <dbReference type="Proteomes" id="UP001312865"/>
    </source>
</evidence>
<dbReference type="EMBL" id="JBBAXC010000003">
    <property type="protein sequence ID" value="MEI5906578.1"/>
    <property type="molecule type" value="Genomic_DNA"/>
</dbReference>
<gene>
    <name evidence="1" type="ORF">WAK64_05845</name>
</gene>
<protein>
    <recommendedName>
        <fullName evidence="3">DUF4030 domain-containing protein</fullName>
    </recommendedName>
</protein>
<evidence type="ECO:0000313" key="1">
    <source>
        <dbReference type="EMBL" id="MEI5906578.1"/>
    </source>
</evidence>